<evidence type="ECO:0000256" key="3">
    <source>
        <dbReference type="SAM" id="Phobius"/>
    </source>
</evidence>
<feature type="compositionally biased region" description="Polar residues" evidence="2">
    <location>
        <begin position="1"/>
        <end position="15"/>
    </location>
</feature>
<dbReference type="Proteomes" id="UP000434342">
    <property type="component" value="Unassembled WGS sequence"/>
</dbReference>
<name>A0A6N7XA41_9ACTN</name>
<feature type="compositionally biased region" description="Low complexity" evidence="2">
    <location>
        <begin position="39"/>
        <end position="55"/>
    </location>
</feature>
<dbReference type="RefSeq" id="WP_154540992.1">
    <property type="nucleotide sequence ID" value="NZ_VUND01000002.1"/>
</dbReference>
<evidence type="ECO:0000313" key="4">
    <source>
        <dbReference type="EMBL" id="MST60453.1"/>
    </source>
</evidence>
<dbReference type="EMBL" id="VUND01000002">
    <property type="protein sequence ID" value="MST60453.1"/>
    <property type="molecule type" value="Genomic_DNA"/>
</dbReference>
<keyword evidence="1" id="KW-0175">Coiled coil</keyword>
<proteinExistence type="predicted"/>
<accession>A0A6N7XA41</accession>
<keyword evidence="3" id="KW-0812">Transmembrane</keyword>
<dbReference type="AlphaFoldDB" id="A0A6N7XA41"/>
<feature type="region of interest" description="Disordered" evidence="2">
    <location>
        <begin position="1"/>
        <end position="95"/>
    </location>
</feature>
<comment type="caution">
    <text evidence="4">The sequence shown here is derived from an EMBL/GenBank/DDBJ whole genome shotgun (WGS) entry which is preliminary data.</text>
</comment>
<feature type="transmembrane region" description="Helical" evidence="3">
    <location>
        <begin position="101"/>
        <end position="120"/>
    </location>
</feature>
<organism evidence="4 5">
    <name type="scientific">Parafannyhessea umbonata</name>
    <dbReference type="NCBI Taxonomy" id="604330"/>
    <lineage>
        <taxon>Bacteria</taxon>
        <taxon>Bacillati</taxon>
        <taxon>Actinomycetota</taxon>
        <taxon>Coriobacteriia</taxon>
        <taxon>Coriobacteriales</taxon>
        <taxon>Atopobiaceae</taxon>
        <taxon>Parafannyhessea</taxon>
    </lineage>
</organism>
<protein>
    <submittedName>
        <fullName evidence="4">Uncharacterized protein</fullName>
    </submittedName>
</protein>
<keyword evidence="3" id="KW-0472">Membrane</keyword>
<gene>
    <name evidence="4" type="ORF">FYJ69_05955</name>
</gene>
<reference evidence="4 5" key="1">
    <citation type="submission" date="2019-08" db="EMBL/GenBank/DDBJ databases">
        <title>In-depth cultivation of the pig gut microbiome towards novel bacterial diversity and tailored functional studies.</title>
        <authorList>
            <person name="Wylensek D."/>
            <person name="Hitch T.C.A."/>
            <person name="Clavel T."/>
        </authorList>
    </citation>
    <scope>NUCLEOTIDE SEQUENCE [LARGE SCALE GENOMIC DNA]</scope>
    <source>
        <strain evidence="4 5">WB01_CNA04</strain>
    </source>
</reference>
<feature type="coiled-coil region" evidence="1">
    <location>
        <begin position="128"/>
        <end position="155"/>
    </location>
</feature>
<keyword evidence="3" id="KW-1133">Transmembrane helix</keyword>
<evidence type="ECO:0000313" key="5">
    <source>
        <dbReference type="Proteomes" id="UP000434342"/>
    </source>
</evidence>
<sequence>MGSNTENDHVSGNSDNKPKAGAGRVFEVGYMPHERDAAQADTTAAQADATQADATGGAGQEEPKASAGTPPFPGTSSPAAKPKEQKPLSEAERRHRRRTRIIAVVVVAVVALLGGGYAVVSHNQQVAHEAAVARKKAAEKKRQQEREEAIRVHDEYVANLNKVYAYMMTGAVTSETACNLTSGVWHDAIFGGWDDETSPYQASDFNDALKKLYASEKYQGYVSGIEDGNDKIDDIMRDLTDPPSDCESAYETLQDLYPEYQSFASLATDPSGSYTTYTQKFEEADSTVSSKIQLLSTQIPDAIQSDDSSSS</sequence>
<feature type="compositionally biased region" description="Basic and acidic residues" evidence="2">
    <location>
        <begin position="81"/>
        <end position="93"/>
    </location>
</feature>
<evidence type="ECO:0000256" key="1">
    <source>
        <dbReference type="SAM" id="Coils"/>
    </source>
</evidence>
<evidence type="ECO:0000256" key="2">
    <source>
        <dbReference type="SAM" id="MobiDB-lite"/>
    </source>
</evidence>